<dbReference type="InterPro" id="IPR007692">
    <property type="entry name" value="DNA_helicase_DnaB"/>
</dbReference>
<evidence type="ECO:0000256" key="9">
    <source>
        <dbReference type="ARBA" id="ARBA00023235"/>
    </source>
</evidence>
<evidence type="ECO:0000313" key="13">
    <source>
        <dbReference type="EMBL" id="KKN05225.1"/>
    </source>
</evidence>
<gene>
    <name evidence="13" type="ORF">LCGC14_1089420</name>
</gene>
<dbReference type="Gene3D" id="3.40.50.300">
    <property type="entry name" value="P-loop containing nucleotide triphosphate hydrolases"/>
    <property type="match status" value="1"/>
</dbReference>
<dbReference type="AlphaFoldDB" id="A0A0F9MD00"/>
<keyword evidence="8" id="KW-0238">DNA-binding</keyword>
<evidence type="ECO:0000256" key="3">
    <source>
        <dbReference type="ARBA" id="ARBA00022705"/>
    </source>
</evidence>
<dbReference type="GO" id="GO:0016787">
    <property type="term" value="F:hydrolase activity"/>
    <property type="evidence" value="ECO:0007669"/>
    <property type="project" value="UniProtKB-KW"/>
</dbReference>
<dbReference type="GO" id="GO:0005524">
    <property type="term" value="F:ATP binding"/>
    <property type="evidence" value="ECO:0007669"/>
    <property type="project" value="UniProtKB-KW"/>
</dbReference>
<dbReference type="CDD" id="cd00984">
    <property type="entry name" value="DnaB_C"/>
    <property type="match status" value="1"/>
</dbReference>
<evidence type="ECO:0000256" key="2">
    <source>
        <dbReference type="ARBA" id="ARBA00022515"/>
    </source>
</evidence>
<keyword evidence="9" id="KW-0413">Isomerase</keyword>
<dbReference type="NCBIfam" id="TIGR00665">
    <property type="entry name" value="DnaB"/>
    <property type="match status" value="1"/>
</dbReference>
<dbReference type="PANTHER" id="PTHR30153:SF2">
    <property type="entry name" value="REPLICATIVE DNA HELICASE"/>
    <property type="match status" value="1"/>
</dbReference>
<dbReference type="GO" id="GO:0006269">
    <property type="term" value="P:DNA replication, synthesis of primer"/>
    <property type="evidence" value="ECO:0007669"/>
    <property type="project" value="UniProtKB-KW"/>
</dbReference>
<keyword evidence="4" id="KW-0547">Nucleotide-binding</keyword>
<evidence type="ECO:0000259" key="12">
    <source>
        <dbReference type="PROSITE" id="PS51199"/>
    </source>
</evidence>
<feature type="domain" description="SF4 helicase" evidence="12">
    <location>
        <begin position="184"/>
        <end position="465"/>
    </location>
</feature>
<accession>A0A0F9MD00</accession>
<dbReference type="EMBL" id="LAZR01004827">
    <property type="protein sequence ID" value="KKN05225.1"/>
    <property type="molecule type" value="Genomic_DNA"/>
</dbReference>
<evidence type="ECO:0000256" key="7">
    <source>
        <dbReference type="ARBA" id="ARBA00022840"/>
    </source>
</evidence>
<dbReference type="EC" id="5.6.2.3" evidence="10"/>
<keyword evidence="7" id="KW-0067">ATP-binding</keyword>
<dbReference type="GO" id="GO:0043139">
    <property type="term" value="F:5'-3' DNA helicase activity"/>
    <property type="evidence" value="ECO:0007669"/>
    <property type="project" value="UniProtKB-EC"/>
</dbReference>
<comment type="caution">
    <text evidence="13">The sequence shown here is derived from an EMBL/GenBank/DDBJ whole genome shotgun (WGS) entry which is preliminary data.</text>
</comment>
<evidence type="ECO:0000256" key="4">
    <source>
        <dbReference type="ARBA" id="ARBA00022741"/>
    </source>
</evidence>
<keyword evidence="2" id="KW-0639">Primosome</keyword>
<comment type="catalytic activity">
    <reaction evidence="11">
        <text>ATP + H2O = ADP + phosphate + H(+)</text>
        <dbReference type="Rhea" id="RHEA:13065"/>
        <dbReference type="ChEBI" id="CHEBI:15377"/>
        <dbReference type="ChEBI" id="CHEBI:15378"/>
        <dbReference type="ChEBI" id="CHEBI:30616"/>
        <dbReference type="ChEBI" id="CHEBI:43474"/>
        <dbReference type="ChEBI" id="CHEBI:456216"/>
        <dbReference type="EC" id="5.6.2.3"/>
    </reaction>
</comment>
<keyword evidence="3" id="KW-0235">DNA replication</keyword>
<dbReference type="InterPro" id="IPR027417">
    <property type="entry name" value="P-loop_NTPase"/>
</dbReference>
<dbReference type="SUPFAM" id="SSF48024">
    <property type="entry name" value="N-terminal domain of DnaB helicase"/>
    <property type="match status" value="1"/>
</dbReference>
<evidence type="ECO:0000256" key="5">
    <source>
        <dbReference type="ARBA" id="ARBA00022801"/>
    </source>
</evidence>
<evidence type="ECO:0000256" key="6">
    <source>
        <dbReference type="ARBA" id="ARBA00022806"/>
    </source>
</evidence>
<dbReference type="GO" id="GO:0005829">
    <property type="term" value="C:cytosol"/>
    <property type="evidence" value="ECO:0007669"/>
    <property type="project" value="TreeGrafter"/>
</dbReference>
<dbReference type="PROSITE" id="PS51199">
    <property type="entry name" value="SF4_HELICASE"/>
    <property type="match status" value="1"/>
</dbReference>
<comment type="similarity">
    <text evidence="1">Belongs to the helicase family. DnaB subfamily.</text>
</comment>
<dbReference type="GO" id="GO:0003677">
    <property type="term" value="F:DNA binding"/>
    <property type="evidence" value="ECO:0007669"/>
    <property type="project" value="UniProtKB-KW"/>
</dbReference>
<name>A0A0F9MD00_9ZZZZ</name>
<keyword evidence="6" id="KW-0347">Helicase</keyword>
<keyword evidence="5" id="KW-0378">Hydrolase</keyword>
<dbReference type="GO" id="GO:1990077">
    <property type="term" value="C:primosome complex"/>
    <property type="evidence" value="ECO:0007669"/>
    <property type="project" value="UniProtKB-KW"/>
</dbReference>
<organism evidence="13">
    <name type="scientific">marine sediment metagenome</name>
    <dbReference type="NCBI Taxonomy" id="412755"/>
    <lineage>
        <taxon>unclassified sequences</taxon>
        <taxon>metagenomes</taxon>
        <taxon>ecological metagenomes</taxon>
    </lineage>
</organism>
<dbReference type="PANTHER" id="PTHR30153">
    <property type="entry name" value="REPLICATIVE DNA HELICASE DNAB"/>
    <property type="match status" value="1"/>
</dbReference>
<dbReference type="InterPro" id="IPR036185">
    <property type="entry name" value="DNA_heli_DnaB-like_N_sf"/>
</dbReference>
<dbReference type="Pfam" id="PF00772">
    <property type="entry name" value="DnaB"/>
    <property type="match status" value="1"/>
</dbReference>
<protein>
    <recommendedName>
        <fullName evidence="10">DNA 5'-3' helicase</fullName>
        <ecNumber evidence="10">5.6.2.3</ecNumber>
    </recommendedName>
</protein>
<evidence type="ECO:0000256" key="8">
    <source>
        <dbReference type="ARBA" id="ARBA00023125"/>
    </source>
</evidence>
<evidence type="ECO:0000256" key="11">
    <source>
        <dbReference type="ARBA" id="ARBA00048954"/>
    </source>
</evidence>
<evidence type="ECO:0000256" key="1">
    <source>
        <dbReference type="ARBA" id="ARBA00008428"/>
    </source>
</evidence>
<reference evidence="13" key="1">
    <citation type="journal article" date="2015" name="Nature">
        <title>Complex archaea that bridge the gap between prokaryotes and eukaryotes.</title>
        <authorList>
            <person name="Spang A."/>
            <person name="Saw J.H."/>
            <person name="Jorgensen S.L."/>
            <person name="Zaremba-Niedzwiedzka K."/>
            <person name="Martijn J."/>
            <person name="Lind A.E."/>
            <person name="van Eijk R."/>
            <person name="Schleper C."/>
            <person name="Guy L."/>
            <person name="Ettema T.J."/>
        </authorList>
    </citation>
    <scope>NUCLEOTIDE SEQUENCE</scope>
</reference>
<dbReference type="InterPro" id="IPR007693">
    <property type="entry name" value="DNA_helicase_DnaB-like_N"/>
</dbReference>
<proteinExistence type="inferred from homology"/>
<dbReference type="InterPro" id="IPR016136">
    <property type="entry name" value="DNA_helicase_N/primase_C"/>
</dbReference>
<dbReference type="Pfam" id="PF03796">
    <property type="entry name" value="DnaB_C"/>
    <property type="match status" value="1"/>
</dbReference>
<evidence type="ECO:0000256" key="10">
    <source>
        <dbReference type="ARBA" id="ARBA00044969"/>
    </source>
</evidence>
<dbReference type="Gene3D" id="1.10.860.10">
    <property type="entry name" value="DNAb Helicase, Chain A"/>
    <property type="match status" value="1"/>
</dbReference>
<sequence length="474" mass="52346">MGEVVTLDEYKTPPHNFRAEQALLGAIFCNNECYWTVAEFLRPEHFADPAHILIYEACAALIDKGRPANPVTLKVRFDAEPELEAAGGAKYLARLAGSSTTTINAPDYGRIVFDLWQKREVIALAQDTEADAFDSASPRSAQEMITRLDERLSEITSEAGQDGPKPLKHHSTIAIAKCEEAYKNEGRIVGIATGFKRLDSMLAGMQDGDLVVIGGRSSMGKTDLAVNIAFNAAHAGQRVFFASVEMAGYQIAQRLLARMTGISAQEQRHGQLDSNAWGRLIAAERTLGELPIVIDDLADATVSRIRAHTRRLKRRQGLDLIIIDYLQRMSTTRRFNNEVEALSHMTKGLKALAKETGVPVVMLSQLSRAVEGRDNKRPTLPDLRGSGSIEQDADVVIFAYREDYYLERNEPPQDAKNHGAWEAQMEKGRGKIDLIVAKQRNGPIGTMSLYYDPARSLITNLDDRPAEAPAEPAF</sequence>
<dbReference type="SUPFAM" id="SSF52540">
    <property type="entry name" value="P-loop containing nucleoside triphosphate hydrolases"/>
    <property type="match status" value="1"/>
</dbReference>
<dbReference type="InterPro" id="IPR007694">
    <property type="entry name" value="DNA_helicase_DnaB-like_C"/>
</dbReference>